<feature type="domain" description="Response regulatory" evidence="2">
    <location>
        <begin position="6"/>
        <end position="129"/>
    </location>
</feature>
<proteinExistence type="predicted"/>
<dbReference type="RefSeq" id="WP_159580919.1">
    <property type="nucleotide sequence ID" value="NZ_JBIPKE010000013.1"/>
</dbReference>
<dbReference type="InterPro" id="IPR011006">
    <property type="entry name" value="CheY-like_superfamily"/>
</dbReference>
<dbReference type="EMBL" id="JBIPKE010000013">
    <property type="protein sequence ID" value="MFH6982799.1"/>
    <property type="molecule type" value="Genomic_DNA"/>
</dbReference>
<protein>
    <submittedName>
        <fullName evidence="3">Two-component system response regulator</fullName>
    </submittedName>
</protein>
<evidence type="ECO:0000313" key="3">
    <source>
        <dbReference type="EMBL" id="MFH6982799.1"/>
    </source>
</evidence>
<dbReference type="PROSITE" id="PS50110">
    <property type="entry name" value="RESPONSE_REGULATORY"/>
    <property type="match status" value="1"/>
</dbReference>
<dbReference type="SMART" id="SM00448">
    <property type="entry name" value="REC"/>
    <property type="match status" value="1"/>
</dbReference>
<dbReference type="Proteomes" id="UP001610063">
    <property type="component" value="Unassembled WGS sequence"/>
</dbReference>
<feature type="modified residue" description="4-aspartylphosphate" evidence="1">
    <location>
        <position position="59"/>
    </location>
</feature>
<dbReference type="InterPro" id="IPR001789">
    <property type="entry name" value="Sig_transdc_resp-reg_receiver"/>
</dbReference>
<dbReference type="PANTHER" id="PTHR44520:SF2">
    <property type="entry name" value="RESPONSE REGULATOR RCP1"/>
    <property type="match status" value="1"/>
</dbReference>
<name>A0ABW7N5E4_9BACT</name>
<comment type="caution">
    <text evidence="3">The sequence shown here is derived from an EMBL/GenBank/DDBJ whole genome shotgun (WGS) entry which is preliminary data.</text>
</comment>
<dbReference type="Gene3D" id="3.40.50.2300">
    <property type="match status" value="1"/>
</dbReference>
<evidence type="ECO:0000256" key="1">
    <source>
        <dbReference type="PROSITE-ProRule" id="PRU00169"/>
    </source>
</evidence>
<dbReference type="SUPFAM" id="SSF52172">
    <property type="entry name" value="CheY-like"/>
    <property type="match status" value="1"/>
</dbReference>
<organism evidence="3 4">
    <name type="scientific">Marinoscillum luteum</name>
    <dbReference type="NCBI Taxonomy" id="861051"/>
    <lineage>
        <taxon>Bacteria</taxon>
        <taxon>Pseudomonadati</taxon>
        <taxon>Bacteroidota</taxon>
        <taxon>Cytophagia</taxon>
        <taxon>Cytophagales</taxon>
        <taxon>Reichenbachiellaceae</taxon>
        <taxon>Marinoscillum</taxon>
    </lineage>
</organism>
<evidence type="ECO:0000313" key="4">
    <source>
        <dbReference type="Proteomes" id="UP001610063"/>
    </source>
</evidence>
<dbReference type="InterPro" id="IPR052893">
    <property type="entry name" value="TCS_response_regulator"/>
</dbReference>
<accession>A0ABW7N5E4</accession>
<dbReference type="Pfam" id="PF00072">
    <property type="entry name" value="Response_reg"/>
    <property type="match status" value="1"/>
</dbReference>
<sequence>MKKLKCVLLIDDDKDCNFLQKRTILRSTWVEYVEVARNGEMALEILKKAKFTPELIFLDINMPKMNGWEFLNELKKIKDTFEKKIVVIMLSSSLNPDDRVLAETYDIVGGFQSKYLDEASLKQILVDHFPTRFDFQQKASR</sequence>
<evidence type="ECO:0000259" key="2">
    <source>
        <dbReference type="PROSITE" id="PS50110"/>
    </source>
</evidence>
<reference evidence="3 4" key="1">
    <citation type="journal article" date="2013" name="Int. J. Syst. Evol. Microbiol.">
        <title>Marinoscillum luteum sp. nov., isolated from marine sediment.</title>
        <authorList>
            <person name="Cha I.T."/>
            <person name="Park S.J."/>
            <person name="Kim S.J."/>
            <person name="Kim J.G."/>
            <person name="Jung M.Y."/>
            <person name="Shin K.S."/>
            <person name="Kwon K.K."/>
            <person name="Yang S.H."/>
            <person name="Seo Y.S."/>
            <person name="Rhee S.K."/>
        </authorList>
    </citation>
    <scope>NUCLEOTIDE SEQUENCE [LARGE SCALE GENOMIC DNA]</scope>
    <source>
        <strain evidence="3 4">KCTC 23939</strain>
    </source>
</reference>
<dbReference type="PANTHER" id="PTHR44520">
    <property type="entry name" value="RESPONSE REGULATOR RCP1-RELATED"/>
    <property type="match status" value="1"/>
</dbReference>
<keyword evidence="4" id="KW-1185">Reference proteome</keyword>
<gene>
    <name evidence="3" type="ORF">ACHKAR_05090</name>
</gene>
<keyword evidence="1" id="KW-0597">Phosphoprotein</keyword>